<name>A0A8S3AEE2_9BILA</name>
<gene>
    <name evidence="2" type="ORF">SRO942_LOCUS51382</name>
    <name evidence="1" type="ORF">TMI583_LOCUS21552</name>
</gene>
<dbReference type="Proteomes" id="UP000682733">
    <property type="component" value="Unassembled WGS sequence"/>
</dbReference>
<reference evidence="2" key="1">
    <citation type="submission" date="2021-02" db="EMBL/GenBank/DDBJ databases">
        <authorList>
            <person name="Nowell W R."/>
        </authorList>
    </citation>
    <scope>NUCLEOTIDE SEQUENCE</scope>
</reference>
<evidence type="ECO:0000313" key="1">
    <source>
        <dbReference type="EMBL" id="CAF3930493.1"/>
    </source>
</evidence>
<dbReference type="Proteomes" id="UP000681722">
    <property type="component" value="Unassembled WGS sequence"/>
</dbReference>
<evidence type="ECO:0000313" key="2">
    <source>
        <dbReference type="EMBL" id="CAF4698772.1"/>
    </source>
</evidence>
<sequence>MDLESAEYEQN</sequence>
<proteinExistence type="predicted"/>
<evidence type="ECO:0000313" key="3">
    <source>
        <dbReference type="Proteomes" id="UP000681722"/>
    </source>
</evidence>
<organism evidence="2 3">
    <name type="scientific">Didymodactylos carnosus</name>
    <dbReference type="NCBI Taxonomy" id="1234261"/>
    <lineage>
        <taxon>Eukaryota</taxon>
        <taxon>Metazoa</taxon>
        <taxon>Spiralia</taxon>
        <taxon>Gnathifera</taxon>
        <taxon>Rotifera</taxon>
        <taxon>Eurotatoria</taxon>
        <taxon>Bdelloidea</taxon>
        <taxon>Philodinida</taxon>
        <taxon>Philodinidae</taxon>
        <taxon>Didymodactylos</taxon>
    </lineage>
</organism>
<protein>
    <submittedName>
        <fullName evidence="2">Uncharacterized protein</fullName>
    </submittedName>
</protein>
<accession>A0A8S3AEE2</accession>
<feature type="non-terminal residue" evidence="2">
    <location>
        <position position="11"/>
    </location>
</feature>
<dbReference type="EMBL" id="CAJOBA010025304">
    <property type="protein sequence ID" value="CAF3930493.1"/>
    <property type="molecule type" value="Genomic_DNA"/>
</dbReference>
<comment type="caution">
    <text evidence="2">The sequence shown here is derived from an EMBL/GenBank/DDBJ whole genome shotgun (WGS) entry which is preliminary data.</text>
</comment>
<dbReference type="EMBL" id="CAJOBC010161480">
    <property type="protein sequence ID" value="CAF4698772.1"/>
    <property type="molecule type" value="Genomic_DNA"/>
</dbReference>